<keyword evidence="5 11" id="KW-0560">Oxidoreductase</keyword>
<feature type="domain" description="Pyridine nucleotide-disulphide oxidoreductase dimerisation" evidence="12">
    <location>
        <begin position="337"/>
        <end position="447"/>
    </location>
</feature>
<accession>A0A0R1HH86</accession>
<evidence type="ECO:0000256" key="1">
    <source>
        <dbReference type="ARBA" id="ARBA00007532"/>
    </source>
</evidence>
<dbReference type="EMBL" id="AZDI01000010">
    <property type="protein sequence ID" value="KRK45336.1"/>
    <property type="molecule type" value="Genomic_DNA"/>
</dbReference>
<organism evidence="14 15">
    <name type="scientific">Dellaglioa algida DSM 15638</name>
    <dbReference type="NCBI Taxonomy" id="1423719"/>
    <lineage>
        <taxon>Bacteria</taxon>
        <taxon>Bacillati</taxon>
        <taxon>Bacillota</taxon>
        <taxon>Bacilli</taxon>
        <taxon>Lactobacillales</taxon>
        <taxon>Lactobacillaceae</taxon>
        <taxon>Dellaglioa</taxon>
    </lineage>
</organism>
<dbReference type="PANTHER" id="PTHR42737:SF2">
    <property type="entry name" value="GLUTATHIONE REDUCTASE"/>
    <property type="match status" value="1"/>
</dbReference>
<keyword evidence="9" id="KW-0547">Nucleotide-binding</keyword>
<dbReference type="PRINTS" id="PR00411">
    <property type="entry name" value="PNDRDTASEI"/>
</dbReference>
<dbReference type="PATRIC" id="fig|1423719.4.peg.396"/>
<dbReference type="NCBIfam" id="TIGR01421">
    <property type="entry name" value="gluta_reduc_1"/>
    <property type="match status" value="1"/>
</dbReference>
<evidence type="ECO:0000256" key="7">
    <source>
        <dbReference type="ARBA" id="ARBA00023284"/>
    </source>
</evidence>
<dbReference type="GO" id="GO:0050661">
    <property type="term" value="F:NADP binding"/>
    <property type="evidence" value="ECO:0007669"/>
    <property type="project" value="InterPro"/>
</dbReference>
<dbReference type="OrthoDB" id="9800167at2"/>
<dbReference type="InterPro" id="IPR006322">
    <property type="entry name" value="Glutathione_Rdtase_euk/bac"/>
</dbReference>
<dbReference type="InterPro" id="IPR046952">
    <property type="entry name" value="GSHR/TRXR-like"/>
</dbReference>
<feature type="binding site" evidence="9">
    <location>
        <begin position="173"/>
        <end position="180"/>
    </location>
    <ligand>
        <name>NAD(+)</name>
        <dbReference type="ChEBI" id="CHEBI:57540"/>
    </ligand>
</feature>
<dbReference type="GO" id="GO:0034599">
    <property type="term" value="P:cellular response to oxidative stress"/>
    <property type="evidence" value="ECO:0007669"/>
    <property type="project" value="TreeGrafter"/>
</dbReference>
<dbReference type="InterPro" id="IPR023753">
    <property type="entry name" value="FAD/NAD-binding_dom"/>
</dbReference>
<dbReference type="GO" id="GO:0004362">
    <property type="term" value="F:glutathione-disulfide reductase (NADPH) activity"/>
    <property type="evidence" value="ECO:0007669"/>
    <property type="project" value="InterPro"/>
</dbReference>
<dbReference type="InterPro" id="IPR001100">
    <property type="entry name" value="Pyr_nuc-diS_OxRdtase"/>
</dbReference>
<name>A0A0R1HH86_9LACO</name>
<dbReference type="FunFam" id="3.50.50.60:FF:000235">
    <property type="entry name" value="Glutathione reductase"/>
    <property type="match status" value="1"/>
</dbReference>
<feature type="binding site" evidence="9">
    <location>
        <position position="301"/>
    </location>
    <ligand>
        <name>FAD</name>
        <dbReference type="ChEBI" id="CHEBI:57692"/>
    </ligand>
</feature>
<dbReference type="GO" id="GO:0006749">
    <property type="term" value="P:glutathione metabolic process"/>
    <property type="evidence" value="ECO:0007669"/>
    <property type="project" value="InterPro"/>
</dbReference>
<evidence type="ECO:0000256" key="3">
    <source>
        <dbReference type="ARBA" id="ARBA00022630"/>
    </source>
</evidence>
<keyword evidence="15" id="KW-1185">Reference proteome</keyword>
<dbReference type="STRING" id="1423719.FC66_GL000391"/>
<feature type="binding site" evidence="9">
    <location>
        <position position="260"/>
    </location>
    <ligand>
        <name>NAD(+)</name>
        <dbReference type="ChEBI" id="CHEBI:57540"/>
    </ligand>
</feature>
<evidence type="ECO:0000256" key="6">
    <source>
        <dbReference type="ARBA" id="ARBA00023157"/>
    </source>
</evidence>
<dbReference type="InterPro" id="IPR036188">
    <property type="entry name" value="FAD/NAD-bd_sf"/>
</dbReference>
<dbReference type="RefSeq" id="WP_057974651.1">
    <property type="nucleotide sequence ID" value="NZ_AZDI01000010.1"/>
</dbReference>
<evidence type="ECO:0000259" key="13">
    <source>
        <dbReference type="Pfam" id="PF07992"/>
    </source>
</evidence>
<evidence type="ECO:0000259" key="12">
    <source>
        <dbReference type="Pfam" id="PF02852"/>
    </source>
</evidence>
<feature type="binding site" evidence="9">
    <location>
        <position position="50"/>
    </location>
    <ligand>
        <name>FAD</name>
        <dbReference type="ChEBI" id="CHEBI:57692"/>
    </ligand>
</feature>
<evidence type="ECO:0000256" key="11">
    <source>
        <dbReference type="RuleBase" id="RU003691"/>
    </source>
</evidence>
<protein>
    <submittedName>
        <fullName evidence="14">Glutathione reductase</fullName>
    </submittedName>
</protein>
<dbReference type="PANTHER" id="PTHR42737">
    <property type="entry name" value="GLUTATHIONE REDUCTASE"/>
    <property type="match status" value="1"/>
</dbReference>
<comment type="similarity">
    <text evidence="1 11">Belongs to the class-I pyridine nucleotide-disulfide oxidoreductase family.</text>
</comment>
<keyword evidence="9" id="KW-0520">NAD</keyword>
<dbReference type="PRINTS" id="PR00368">
    <property type="entry name" value="FADPNR"/>
</dbReference>
<dbReference type="InterPro" id="IPR016156">
    <property type="entry name" value="FAD/NAD-linked_Rdtase_dimer_sf"/>
</dbReference>
<comment type="caution">
    <text evidence="14">The sequence shown here is derived from an EMBL/GenBank/DDBJ whole genome shotgun (WGS) entry which is preliminary data.</text>
</comment>
<evidence type="ECO:0000256" key="5">
    <source>
        <dbReference type="ARBA" id="ARBA00023002"/>
    </source>
</evidence>
<dbReference type="PROSITE" id="PS00076">
    <property type="entry name" value="PYRIDINE_REDOX_1"/>
    <property type="match status" value="1"/>
</dbReference>
<dbReference type="PIRSF" id="PIRSF000350">
    <property type="entry name" value="Mercury_reductase_MerA"/>
    <property type="match status" value="1"/>
</dbReference>
<feature type="active site" description="Proton acceptor" evidence="8">
    <location>
        <position position="437"/>
    </location>
</feature>
<evidence type="ECO:0000313" key="15">
    <source>
        <dbReference type="Proteomes" id="UP000051450"/>
    </source>
</evidence>
<dbReference type="GO" id="GO:0045454">
    <property type="term" value="P:cell redox homeostasis"/>
    <property type="evidence" value="ECO:0007669"/>
    <property type="project" value="InterPro"/>
</dbReference>
<reference evidence="14 15" key="1">
    <citation type="journal article" date="2015" name="Genome Announc.">
        <title>Expanding the biotechnology potential of lactobacilli through comparative genomics of 213 strains and associated genera.</title>
        <authorList>
            <person name="Sun Z."/>
            <person name="Harris H.M."/>
            <person name="McCann A."/>
            <person name="Guo C."/>
            <person name="Argimon S."/>
            <person name="Zhang W."/>
            <person name="Yang X."/>
            <person name="Jeffery I.B."/>
            <person name="Cooney J.C."/>
            <person name="Kagawa T.F."/>
            <person name="Liu W."/>
            <person name="Song Y."/>
            <person name="Salvetti E."/>
            <person name="Wrobel A."/>
            <person name="Rasinkangas P."/>
            <person name="Parkhill J."/>
            <person name="Rea M.C."/>
            <person name="O'Sullivan O."/>
            <person name="Ritari J."/>
            <person name="Douillard F.P."/>
            <person name="Paul Ross R."/>
            <person name="Yang R."/>
            <person name="Briner A.E."/>
            <person name="Felis G.E."/>
            <person name="de Vos W.M."/>
            <person name="Barrangou R."/>
            <person name="Klaenhammer T.R."/>
            <person name="Caufield P.W."/>
            <person name="Cui Y."/>
            <person name="Zhang H."/>
            <person name="O'Toole P.W."/>
        </authorList>
    </citation>
    <scope>NUCLEOTIDE SEQUENCE [LARGE SCALE GENOMIC DNA]</scope>
    <source>
        <strain evidence="14 15">DSM 15638</strain>
    </source>
</reference>
<dbReference type="Pfam" id="PF07992">
    <property type="entry name" value="Pyr_redox_2"/>
    <property type="match status" value="1"/>
</dbReference>
<dbReference type="SUPFAM" id="SSF55424">
    <property type="entry name" value="FAD/NAD-linked reductases, dimerisation (C-terminal) domain"/>
    <property type="match status" value="1"/>
</dbReference>
<comment type="subunit">
    <text evidence="2">Homodimer.</text>
</comment>
<dbReference type="Gene3D" id="3.50.50.60">
    <property type="entry name" value="FAD/NAD(P)-binding domain"/>
    <property type="match status" value="2"/>
</dbReference>
<proteinExistence type="inferred from homology"/>
<evidence type="ECO:0000256" key="9">
    <source>
        <dbReference type="PIRSR" id="PIRSR000350-3"/>
    </source>
</evidence>
<keyword evidence="3 11" id="KW-0285">Flavoprotein</keyword>
<dbReference type="GO" id="GO:0050660">
    <property type="term" value="F:flavin adenine dinucleotide binding"/>
    <property type="evidence" value="ECO:0007669"/>
    <property type="project" value="InterPro"/>
</dbReference>
<feature type="disulfide bond" description="Redox-active" evidence="10">
    <location>
        <begin position="41"/>
        <end position="46"/>
    </location>
</feature>
<evidence type="ECO:0000313" key="14">
    <source>
        <dbReference type="EMBL" id="KRK45336.1"/>
    </source>
</evidence>
<dbReference type="Proteomes" id="UP000051450">
    <property type="component" value="Unassembled WGS sequence"/>
</dbReference>
<comment type="cofactor">
    <cofactor evidence="9">
        <name>FAD</name>
        <dbReference type="ChEBI" id="CHEBI:57692"/>
    </cofactor>
    <text evidence="9">Binds 1 FAD per subunit.</text>
</comment>
<keyword evidence="6" id="KW-1015">Disulfide bond</keyword>
<dbReference type="InterPro" id="IPR004099">
    <property type="entry name" value="Pyr_nucl-diS_OxRdtase_dimer"/>
</dbReference>
<dbReference type="Pfam" id="PF02852">
    <property type="entry name" value="Pyr_redox_dim"/>
    <property type="match status" value="1"/>
</dbReference>
<dbReference type="FunFam" id="3.30.390.30:FF:000003">
    <property type="entry name" value="Glutathione reductase"/>
    <property type="match status" value="1"/>
</dbReference>
<dbReference type="InterPro" id="IPR012999">
    <property type="entry name" value="Pyr_OxRdtase_I_AS"/>
</dbReference>
<gene>
    <name evidence="14" type="ORF">FC66_GL000391</name>
</gene>
<sequence>MEKFDFIAIGGGSAGIAAANRAGSFGKKVLLIEGNEIGGTCVNVGCVPKKIMWSAASMAQDFNLAADYGFDVQKPQLKFAKLVANRSAYIDRLHGSYFRNLDKNHVQVIKGYAKFVDNRTVEVNGSQYESDHILIAVGGTPDIPDISGAEYGIESNQFFNELNELPTSVAIIGNGYVGTELAGTLNALGSKVHMYAKYDALLPKFDELISTNVTESYVKKGIDISFKSEIAEIKKTSDGKLEVVANDGTIIVDRVIWAVGRHPVTDKINISATDVVLNDDGTIMVDDYQNTSVAGVYATGDVIGKMDLTPVAIAASRRLMERVFNNKPTEHLDYQLVPSVVFSHPVAGTIGLTETEAILEYGEDNLKIYRSTFTPMRYSLGDVKETENLKLITFGENERIIGLHGVGEGMDEMLQGFAVAIKMGATKKDFDDTVAIHPTSAEEFVTMT</sequence>
<feature type="domain" description="FAD/NAD(P)-binding" evidence="13">
    <location>
        <begin position="5"/>
        <end position="314"/>
    </location>
</feature>
<evidence type="ECO:0000256" key="2">
    <source>
        <dbReference type="ARBA" id="ARBA00011738"/>
    </source>
</evidence>
<dbReference type="SUPFAM" id="SSF51905">
    <property type="entry name" value="FAD/NAD(P)-binding domain"/>
    <property type="match status" value="1"/>
</dbReference>
<evidence type="ECO:0000256" key="4">
    <source>
        <dbReference type="ARBA" id="ARBA00022827"/>
    </source>
</evidence>
<dbReference type="Gene3D" id="3.30.390.30">
    <property type="match status" value="1"/>
</dbReference>
<dbReference type="GO" id="GO:0005829">
    <property type="term" value="C:cytosol"/>
    <property type="evidence" value="ECO:0007669"/>
    <property type="project" value="TreeGrafter"/>
</dbReference>
<dbReference type="NCBIfam" id="NF004776">
    <property type="entry name" value="PRK06116.1"/>
    <property type="match status" value="1"/>
</dbReference>
<keyword evidence="4 9" id="KW-0274">FAD</keyword>
<keyword evidence="7 11" id="KW-0676">Redox-active center</keyword>
<dbReference type="AlphaFoldDB" id="A0A0R1HH86"/>
<evidence type="ECO:0000256" key="8">
    <source>
        <dbReference type="PIRSR" id="PIRSR000350-2"/>
    </source>
</evidence>
<evidence type="ECO:0000256" key="10">
    <source>
        <dbReference type="PIRSR" id="PIRSR000350-4"/>
    </source>
</evidence>